<name>A0ABP3INC3_9ACTN</name>
<dbReference type="Proteomes" id="UP001500879">
    <property type="component" value="Unassembled WGS sequence"/>
</dbReference>
<protein>
    <submittedName>
        <fullName evidence="2">Uncharacterized protein</fullName>
    </submittedName>
</protein>
<organism evidence="2 3">
    <name type="scientific">Streptomyces luteireticuli</name>
    <dbReference type="NCBI Taxonomy" id="173858"/>
    <lineage>
        <taxon>Bacteria</taxon>
        <taxon>Bacillati</taxon>
        <taxon>Actinomycetota</taxon>
        <taxon>Actinomycetes</taxon>
        <taxon>Kitasatosporales</taxon>
        <taxon>Streptomycetaceae</taxon>
        <taxon>Streptomyces</taxon>
    </lineage>
</organism>
<comment type="caution">
    <text evidence="2">The sequence shown here is derived from an EMBL/GenBank/DDBJ whole genome shotgun (WGS) entry which is preliminary data.</text>
</comment>
<gene>
    <name evidence="2" type="ORF">GCM10010357_36170</name>
</gene>
<evidence type="ECO:0000313" key="3">
    <source>
        <dbReference type="Proteomes" id="UP001500879"/>
    </source>
</evidence>
<feature type="compositionally biased region" description="Basic residues" evidence="1">
    <location>
        <begin position="32"/>
        <end position="54"/>
    </location>
</feature>
<proteinExistence type="predicted"/>
<evidence type="ECO:0000256" key="1">
    <source>
        <dbReference type="SAM" id="MobiDB-lite"/>
    </source>
</evidence>
<evidence type="ECO:0000313" key="2">
    <source>
        <dbReference type="EMBL" id="GAA0411827.1"/>
    </source>
</evidence>
<feature type="region of interest" description="Disordered" evidence="1">
    <location>
        <begin position="1"/>
        <end position="150"/>
    </location>
</feature>
<sequence length="150" mass="16470">MTATPADRPRPVIRQTPGTDAIANGATAPRTRTGRPTRRNTNKGKGGRTGQHYRAKPDLPSYDRPPASDVTITRPDGTTQTIPARKPIPTPTPRRGRRRKRTGPLICAWCGRPITGTPARSTEPRTKGKPIHPVHHQRHTRPPTPAKRTA</sequence>
<keyword evidence="3" id="KW-1185">Reference proteome</keyword>
<dbReference type="EMBL" id="BAAABX010000042">
    <property type="protein sequence ID" value="GAA0411827.1"/>
    <property type="molecule type" value="Genomic_DNA"/>
</dbReference>
<feature type="compositionally biased region" description="Basic residues" evidence="1">
    <location>
        <begin position="127"/>
        <end position="141"/>
    </location>
</feature>
<accession>A0ABP3INC3</accession>
<reference evidence="3" key="1">
    <citation type="journal article" date="2019" name="Int. J. Syst. Evol. Microbiol.">
        <title>The Global Catalogue of Microorganisms (GCM) 10K type strain sequencing project: providing services to taxonomists for standard genome sequencing and annotation.</title>
        <authorList>
            <consortium name="The Broad Institute Genomics Platform"/>
            <consortium name="The Broad Institute Genome Sequencing Center for Infectious Disease"/>
            <person name="Wu L."/>
            <person name="Ma J."/>
        </authorList>
    </citation>
    <scope>NUCLEOTIDE SEQUENCE [LARGE SCALE GENOMIC DNA]</scope>
    <source>
        <strain evidence="3">JCM 4788</strain>
    </source>
</reference>
<dbReference type="RefSeq" id="WP_344025473.1">
    <property type="nucleotide sequence ID" value="NZ_BAAABX010000042.1"/>
</dbReference>